<gene>
    <name evidence="2" type="ORF">M8A51_14970</name>
</gene>
<organism evidence="2 3">
    <name type="scientific">Caldimonas mangrovi</name>
    <dbReference type="NCBI Taxonomy" id="2944811"/>
    <lineage>
        <taxon>Bacteria</taxon>
        <taxon>Pseudomonadati</taxon>
        <taxon>Pseudomonadota</taxon>
        <taxon>Betaproteobacteria</taxon>
        <taxon>Burkholderiales</taxon>
        <taxon>Sphaerotilaceae</taxon>
        <taxon>Caldimonas</taxon>
    </lineage>
</organism>
<dbReference type="Gene3D" id="3.20.20.190">
    <property type="entry name" value="Phosphatidylinositol (PI) phosphodiesterase"/>
    <property type="match status" value="1"/>
</dbReference>
<dbReference type="PANTHER" id="PTHR43805:SF1">
    <property type="entry name" value="GP-PDE DOMAIN-CONTAINING PROTEIN"/>
    <property type="match status" value="1"/>
</dbReference>
<evidence type="ECO:0000313" key="3">
    <source>
        <dbReference type="Proteomes" id="UP001165541"/>
    </source>
</evidence>
<keyword evidence="3" id="KW-1185">Reference proteome</keyword>
<evidence type="ECO:0000313" key="2">
    <source>
        <dbReference type="EMBL" id="MCM5680825.1"/>
    </source>
</evidence>
<dbReference type="InterPro" id="IPR030395">
    <property type="entry name" value="GP_PDE_dom"/>
</dbReference>
<dbReference type="InterPro" id="IPR017946">
    <property type="entry name" value="PLC-like_Pdiesterase_TIM-brl"/>
</dbReference>
<protein>
    <submittedName>
        <fullName evidence="2">Glycerophosphodiester phosphodiesterase</fullName>
    </submittedName>
</protein>
<name>A0ABT0YQ10_9BURK</name>
<dbReference type="RefSeq" id="WP_251779269.1">
    <property type="nucleotide sequence ID" value="NZ_JAMKFE010000008.1"/>
</dbReference>
<dbReference type="SUPFAM" id="SSF51695">
    <property type="entry name" value="PLC-like phosphodiesterases"/>
    <property type="match status" value="1"/>
</dbReference>
<dbReference type="Pfam" id="PF03009">
    <property type="entry name" value="GDPD"/>
    <property type="match status" value="1"/>
</dbReference>
<comment type="caution">
    <text evidence="2">The sequence shown here is derived from an EMBL/GenBank/DDBJ whole genome shotgun (WGS) entry which is preliminary data.</text>
</comment>
<dbReference type="Proteomes" id="UP001165541">
    <property type="component" value="Unassembled WGS sequence"/>
</dbReference>
<dbReference type="EMBL" id="JAMKFE010000008">
    <property type="protein sequence ID" value="MCM5680825.1"/>
    <property type="molecule type" value="Genomic_DNA"/>
</dbReference>
<dbReference type="PROSITE" id="PS51704">
    <property type="entry name" value="GP_PDE"/>
    <property type="match status" value="1"/>
</dbReference>
<dbReference type="PANTHER" id="PTHR43805">
    <property type="entry name" value="GLYCEROPHOSPHORYL DIESTER PHOSPHODIESTERASE"/>
    <property type="match status" value="1"/>
</dbReference>
<feature type="domain" description="GP-PDE" evidence="1">
    <location>
        <begin position="55"/>
        <end position="326"/>
    </location>
</feature>
<proteinExistence type="predicted"/>
<sequence>MSRAGGKRLRLALFVAAAAGAALWLGNQSVWVDPPSAGAWLLAHRGVHQTFPLDGVGNDTCTATRIVPPLHDYIENTLPSMAAAIAAGAEVVEFDVQPTADGDVAVFHDWTLECRTDGQGVTREATLAQLKALDVGHGYSADGGRSFPLRGRGVGLMPSLDEVLRRFPQQRFLVHVKSRDPAEGALLARKLAHLPAAQLARLVVYGSAEPLDALQAALPAARVASRRSLMQCLTRYAALGWSGHVPQACRNSLMLVPSNLAPWLWGWPHRLVRRLRAAGSDVVVLGPYTGGDFSRGIDDAEALARLPADYAGGIWTNRIERIGPLLRRPGAAAGSSSAP</sequence>
<reference evidence="2" key="1">
    <citation type="submission" date="2022-05" db="EMBL/GenBank/DDBJ databases">
        <title>Schlegelella sp. nov., isolated from mangrove soil.</title>
        <authorList>
            <person name="Liu Y."/>
            <person name="Ge X."/>
            <person name="Liu W."/>
        </authorList>
    </citation>
    <scope>NUCLEOTIDE SEQUENCE</scope>
    <source>
        <strain evidence="2">S2-27</strain>
    </source>
</reference>
<accession>A0ABT0YQ10</accession>
<evidence type="ECO:0000259" key="1">
    <source>
        <dbReference type="PROSITE" id="PS51704"/>
    </source>
</evidence>